<dbReference type="SMART" id="SM01120">
    <property type="entry name" value="Dak2"/>
    <property type="match status" value="1"/>
</dbReference>
<dbReference type="InterPro" id="IPR050270">
    <property type="entry name" value="DegV_domain_contain"/>
</dbReference>
<organism evidence="3 4">
    <name type="scientific">Tahibacter aquaticus</name>
    <dbReference type="NCBI Taxonomy" id="520092"/>
    <lineage>
        <taxon>Bacteria</taxon>
        <taxon>Pseudomonadati</taxon>
        <taxon>Pseudomonadota</taxon>
        <taxon>Gammaproteobacteria</taxon>
        <taxon>Lysobacterales</taxon>
        <taxon>Rhodanobacteraceae</taxon>
        <taxon>Tahibacter</taxon>
    </lineage>
</organism>
<dbReference type="PANTHER" id="PTHR33434">
    <property type="entry name" value="DEGV DOMAIN-CONTAINING PROTEIN DR_1986-RELATED"/>
    <property type="match status" value="1"/>
</dbReference>
<dbReference type="Pfam" id="PF02734">
    <property type="entry name" value="Dak2"/>
    <property type="match status" value="1"/>
</dbReference>
<dbReference type="RefSeq" id="WP_133819863.1">
    <property type="nucleotide sequence ID" value="NZ_SNZH01000011.1"/>
</dbReference>
<dbReference type="EMBL" id="SNZH01000011">
    <property type="protein sequence ID" value="TDR41102.1"/>
    <property type="molecule type" value="Genomic_DNA"/>
</dbReference>
<dbReference type="NCBIfam" id="TIGR00762">
    <property type="entry name" value="DegV"/>
    <property type="match status" value="1"/>
</dbReference>
<dbReference type="Proteomes" id="UP000295293">
    <property type="component" value="Unassembled WGS sequence"/>
</dbReference>
<proteinExistence type="predicted"/>
<dbReference type="GO" id="GO:0008289">
    <property type="term" value="F:lipid binding"/>
    <property type="evidence" value="ECO:0007669"/>
    <property type="project" value="UniProtKB-KW"/>
</dbReference>
<dbReference type="InterPro" id="IPR003797">
    <property type="entry name" value="DegV"/>
</dbReference>
<name>A0A4R6YSN4_9GAMM</name>
<dbReference type="InterPro" id="IPR036117">
    <property type="entry name" value="DhaL_dom_sf"/>
</dbReference>
<dbReference type="SMART" id="SM01121">
    <property type="entry name" value="Dak1_2"/>
    <property type="match status" value="1"/>
</dbReference>
<feature type="domain" description="DhaL" evidence="2">
    <location>
        <begin position="20"/>
        <end position="213"/>
    </location>
</feature>
<dbReference type="InterPro" id="IPR043168">
    <property type="entry name" value="DegV_C"/>
</dbReference>
<keyword evidence="4" id="KW-1185">Reference proteome</keyword>
<dbReference type="PANTHER" id="PTHR33434:SF2">
    <property type="entry name" value="FATTY ACID-BINDING PROTEIN TM_1468"/>
    <property type="match status" value="1"/>
</dbReference>
<dbReference type="Gene3D" id="1.25.40.340">
    <property type="match status" value="1"/>
</dbReference>
<evidence type="ECO:0000313" key="4">
    <source>
        <dbReference type="Proteomes" id="UP000295293"/>
    </source>
</evidence>
<dbReference type="PROSITE" id="PS51480">
    <property type="entry name" value="DHAL"/>
    <property type="match status" value="1"/>
</dbReference>
<comment type="caution">
    <text evidence="3">The sequence shown here is derived from an EMBL/GenBank/DDBJ whole genome shotgun (WGS) entry which is preliminary data.</text>
</comment>
<dbReference type="Gene3D" id="3.40.50.10170">
    <property type="match status" value="1"/>
</dbReference>
<dbReference type="Pfam" id="PF21645">
    <property type="entry name" value="FakA-like_M"/>
    <property type="match status" value="1"/>
</dbReference>
<dbReference type="GO" id="GO:0006071">
    <property type="term" value="P:glycerol metabolic process"/>
    <property type="evidence" value="ECO:0007669"/>
    <property type="project" value="InterPro"/>
</dbReference>
<dbReference type="InterPro" id="IPR033470">
    <property type="entry name" value="FakA-like_C"/>
</dbReference>
<reference evidence="3 4" key="1">
    <citation type="submission" date="2019-03" db="EMBL/GenBank/DDBJ databases">
        <title>Genomic Encyclopedia of Type Strains, Phase IV (KMG-IV): sequencing the most valuable type-strain genomes for metagenomic binning, comparative biology and taxonomic classification.</title>
        <authorList>
            <person name="Goeker M."/>
        </authorList>
    </citation>
    <scope>NUCLEOTIDE SEQUENCE [LARGE SCALE GENOMIC DNA]</scope>
    <source>
        <strain evidence="3 4">DSM 21667</strain>
    </source>
</reference>
<dbReference type="SUPFAM" id="SSF82549">
    <property type="entry name" value="DAK1/DegV-like"/>
    <property type="match status" value="1"/>
</dbReference>
<evidence type="ECO:0000313" key="3">
    <source>
        <dbReference type="EMBL" id="TDR41102.1"/>
    </source>
</evidence>
<keyword evidence="1" id="KW-0446">Lipid-binding</keyword>
<evidence type="ECO:0000259" key="2">
    <source>
        <dbReference type="PROSITE" id="PS51480"/>
    </source>
</evidence>
<dbReference type="AlphaFoldDB" id="A0A4R6YSN4"/>
<dbReference type="GO" id="GO:0004371">
    <property type="term" value="F:glycerone kinase activity"/>
    <property type="evidence" value="ECO:0007669"/>
    <property type="project" value="InterPro"/>
</dbReference>
<dbReference type="Gene3D" id="3.30.1180.10">
    <property type="match status" value="1"/>
</dbReference>
<protein>
    <recommendedName>
        <fullName evidence="2">DhaL domain-containing protein</fullName>
    </recommendedName>
</protein>
<dbReference type="OrthoDB" id="9760324at2"/>
<dbReference type="InterPro" id="IPR004007">
    <property type="entry name" value="DhaL_dom"/>
</dbReference>
<dbReference type="PROSITE" id="PS51482">
    <property type="entry name" value="DEGV"/>
    <property type="match status" value="1"/>
</dbReference>
<gene>
    <name evidence="3" type="ORF">DFR29_11114</name>
</gene>
<evidence type="ECO:0000256" key="1">
    <source>
        <dbReference type="ARBA" id="ARBA00023121"/>
    </source>
</evidence>
<dbReference type="SUPFAM" id="SSF101473">
    <property type="entry name" value="DhaL-like"/>
    <property type="match status" value="1"/>
</dbReference>
<sequence length="607" mass="64586">MSSLPVDLIALPRRWRPGGLALKRSLFAGIGRVLARRDAINRINVFPVADGDTGSNLAFTLSAVEQALRPLRLRSAGGLLARAGDEAIDGARGNSGAILAQFLQGLGERLADQPRLDLAILAQAAAHGAAQARSAVAQPREGTMLSVIAAFADALRDASAAGAADLRQGWRRAVAASRVALARTPEQLAVLRKAGVVDAGAQGFVDLLEGMDDYLARGRASLAARQDYQGGEAGVVASAEHDAEHRWCTECVLSAEAIERDRVRAAIDALEHSSLVLAGTRQKLRVHVHLDQPQQLFDVLARFGRVGSCKADDMHAQQRATQARSRVAIVTDSAADLPDAALESLPLHLVPVRLNFGAQDYLDKVSLSPSEFFRELRENPLPPRTSQPPPGDFRRLFEFLLSHHEEVVYIGLSRAVSGTLQAGESAASRCAAGRVHVVDTRTASCGQGLLALEAAQWAAQGYSAADIVARLQVLVARTQVFAYVRDLSHVVRGGRLPRWTLPITRWLRLAPIAAVGKDGRLHLTSVLRVRAGLPQRFARWIVRRLGAVPAGCKVLVGHCDNPDEAEQLAAALRVALAQCTVDIVPVGAAISAHAGPGAIVVGVLPPG</sequence>
<accession>A0A4R6YSN4</accession>
<dbReference type="InterPro" id="IPR048394">
    <property type="entry name" value="FakA-like_M"/>
</dbReference>
<dbReference type="Pfam" id="PF02645">
    <property type="entry name" value="DegV"/>
    <property type="match status" value="1"/>
</dbReference>